<feature type="transmembrane region" description="Helical" evidence="1">
    <location>
        <begin position="18"/>
        <end position="38"/>
    </location>
</feature>
<evidence type="ECO:0000256" key="1">
    <source>
        <dbReference type="SAM" id="Phobius"/>
    </source>
</evidence>
<evidence type="ECO:0000313" key="3">
    <source>
        <dbReference type="Proteomes" id="UP000229176"/>
    </source>
</evidence>
<keyword evidence="1" id="KW-0812">Transmembrane</keyword>
<comment type="caution">
    <text evidence="2">The sequence shown here is derived from an EMBL/GenBank/DDBJ whole genome shotgun (WGS) entry which is preliminary data.</text>
</comment>
<gene>
    <name evidence="2" type="ORF">COW91_00750</name>
</gene>
<evidence type="ECO:0008006" key="4">
    <source>
        <dbReference type="Google" id="ProtNLM"/>
    </source>
</evidence>
<dbReference type="EMBL" id="PCTI01000010">
    <property type="protein sequence ID" value="PIP69173.1"/>
    <property type="molecule type" value="Genomic_DNA"/>
</dbReference>
<evidence type="ECO:0000313" key="2">
    <source>
        <dbReference type="EMBL" id="PIP69173.1"/>
    </source>
</evidence>
<reference evidence="2 3" key="1">
    <citation type="submission" date="2017-09" db="EMBL/GenBank/DDBJ databases">
        <title>Depth-based differentiation of microbial function through sediment-hosted aquifers and enrichment of novel symbionts in the deep terrestrial subsurface.</title>
        <authorList>
            <person name="Probst A.J."/>
            <person name="Ladd B."/>
            <person name="Jarett J.K."/>
            <person name="Geller-Mcgrath D.E."/>
            <person name="Sieber C.M."/>
            <person name="Emerson J.B."/>
            <person name="Anantharaman K."/>
            <person name="Thomas B.C."/>
            <person name="Malmstrom R."/>
            <person name="Stieglmeier M."/>
            <person name="Klingl A."/>
            <person name="Woyke T."/>
            <person name="Ryan C.M."/>
            <person name="Banfield J.F."/>
        </authorList>
    </citation>
    <scope>NUCLEOTIDE SEQUENCE [LARGE SCALE GENOMIC DNA]</scope>
    <source>
        <strain evidence="2">CG22_combo_CG10-13_8_21_14_all_32_8</strain>
    </source>
</reference>
<keyword evidence="1" id="KW-0472">Membrane</keyword>
<proteinExistence type="predicted"/>
<organism evidence="2 3">
    <name type="scientific">Candidatus Nomurabacteria bacterium CG22_combo_CG10-13_8_21_14_all_32_8</name>
    <dbReference type="NCBI Taxonomy" id="1974732"/>
    <lineage>
        <taxon>Bacteria</taxon>
        <taxon>Candidatus Nomuraibacteriota</taxon>
    </lineage>
</organism>
<dbReference type="Proteomes" id="UP000229176">
    <property type="component" value="Unassembled WGS sequence"/>
</dbReference>
<dbReference type="AlphaFoldDB" id="A0A2H0CGY9"/>
<accession>A0A2H0CGY9</accession>
<protein>
    <recommendedName>
        <fullName evidence="4">Lipoprotein</fullName>
    </recommendedName>
</protein>
<sequence length="389" mass="44412">MKDNIFLKIKSTFRSTHFWFFVILLFVLVLFFVTPEFLSSTVSNNIKDVITKLEEKKEPTISPLDTVAYDKKINEIANNPPDKIVYETVKTVETDKNGKSITKTTKVPLSPQPIKSHLWPVKTVYPNDGAILPFNRIIAYYGNLYSKKMGVLGEYEESEMLRRLDVEVKKWNTADPFTPVVPALHYIAVVAQGSAGQDGKYRARMPDKEIDKVLKIAEKINAIVFLDIQVGFSNLQTEVPLLEKYLKLPNVHLGIDAEFSMKTGIRPGKVVGTFDATDINFAAEFMAKIVKENNLTPKILVIHRYTQKMITNYQNIKTLPEVQIVMHMDGWGGAAKKINTYKQFVYKEPVQFTGFKLFYKNDVLDKGTTLMTPNDLLKLNPQPLYIQYQ</sequence>
<keyword evidence="1" id="KW-1133">Transmembrane helix</keyword>
<name>A0A2H0CGY9_9BACT</name>